<protein>
    <submittedName>
        <fullName evidence="6">Glycosyltransferase family 4 protein</fullName>
    </submittedName>
</protein>
<dbReference type="CDD" id="cd03809">
    <property type="entry name" value="GT4_MtfB-like"/>
    <property type="match status" value="1"/>
</dbReference>
<dbReference type="Pfam" id="PF13439">
    <property type="entry name" value="Glyco_transf_4"/>
    <property type="match status" value="1"/>
</dbReference>
<evidence type="ECO:0000259" key="4">
    <source>
        <dbReference type="Pfam" id="PF00534"/>
    </source>
</evidence>
<dbReference type="EMBL" id="JAPDDP010000117">
    <property type="protein sequence ID" value="MDA0185491.1"/>
    <property type="molecule type" value="Genomic_DNA"/>
</dbReference>
<feature type="domain" description="Glycosyltransferase subfamily 4-like N-terminal" evidence="5">
    <location>
        <begin position="16"/>
        <end position="181"/>
    </location>
</feature>
<dbReference type="Gene3D" id="3.40.50.2000">
    <property type="entry name" value="Glycogen Phosphorylase B"/>
    <property type="match status" value="2"/>
</dbReference>
<evidence type="ECO:0000256" key="3">
    <source>
        <dbReference type="SAM" id="MobiDB-lite"/>
    </source>
</evidence>
<comment type="caution">
    <text evidence="6">The sequence shown here is derived from an EMBL/GenBank/DDBJ whole genome shotgun (WGS) entry which is preliminary data.</text>
</comment>
<evidence type="ECO:0000256" key="2">
    <source>
        <dbReference type="ARBA" id="ARBA00022679"/>
    </source>
</evidence>
<gene>
    <name evidence="6" type="ORF">OJ997_34615</name>
</gene>
<evidence type="ECO:0000313" key="6">
    <source>
        <dbReference type="EMBL" id="MDA0185491.1"/>
    </source>
</evidence>
<dbReference type="Pfam" id="PF00534">
    <property type="entry name" value="Glycos_transf_1"/>
    <property type="match status" value="1"/>
</dbReference>
<name>A0A9X3NG46_9ACTN</name>
<sequence>MTRVGLSLLTVRPGKVGGAESYVRGLLRAYATGPDEVVILANGAIEGAYRDKTGGAVSLRRVHGLEPEGSSPKRAAALLKAAVAPSPIPRDFDIVHYPVAVRLPRAQLPSVVTLHDIQHHELPHFFSRAQRAYRALAYDASARLATHVVTVSEHARQGIIRTLGIAPERVTAIHHGIDHARLNPTPTPEDAQLDLPRDFIFFPANLWPHKNHATLIEALARVPHIDLVLTGQTYDAEAELRRHARKAGVADRVHHIGFVEFHQVPMVYRRARALVFPSLFEGFGAPPLEAMACGCPVVVSNAASLPEVVGDAGISVDAHDPRQLADGIQRVLDDGARLVPRGLEHVKRFDWATAATKHHAVYERAASAGNRGSASARHARPTSSSRLTTDEPTSAQATPSAPPDQTPTAKAGTTAT</sequence>
<dbReference type="PANTHER" id="PTHR46401:SF2">
    <property type="entry name" value="GLYCOSYLTRANSFERASE WBBK-RELATED"/>
    <property type="match status" value="1"/>
</dbReference>
<keyword evidence="2" id="KW-0808">Transferase</keyword>
<feature type="compositionally biased region" description="Polar residues" evidence="3">
    <location>
        <begin position="381"/>
        <end position="391"/>
    </location>
</feature>
<proteinExistence type="predicted"/>
<feature type="domain" description="Glycosyl transferase family 1" evidence="4">
    <location>
        <begin position="193"/>
        <end position="335"/>
    </location>
</feature>
<keyword evidence="7" id="KW-1185">Reference proteome</keyword>
<dbReference type="AlphaFoldDB" id="A0A9X3NG46"/>
<dbReference type="InterPro" id="IPR001296">
    <property type="entry name" value="Glyco_trans_1"/>
</dbReference>
<reference evidence="6" key="1">
    <citation type="submission" date="2022-10" db="EMBL/GenBank/DDBJ databases">
        <title>The WGS of Solirubrobacter phytolaccae KCTC 29190.</title>
        <authorList>
            <person name="Jiang Z."/>
        </authorList>
    </citation>
    <scope>NUCLEOTIDE SEQUENCE</scope>
    <source>
        <strain evidence="6">KCTC 29190</strain>
    </source>
</reference>
<feature type="compositionally biased region" description="Low complexity" evidence="3">
    <location>
        <begin position="366"/>
        <end position="376"/>
    </location>
</feature>
<evidence type="ECO:0000313" key="7">
    <source>
        <dbReference type="Proteomes" id="UP001147653"/>
    </source>
</evidence>
<organism evidence="6 7">
    <name type="scientific">Solirubrobacter phytolaccae</name>
    <dbReference type="NCBI Taxonomy" id="1404360"/>
    <lineage>
        <taxon>Bacteria</taxon>
        <taxon>Bacillati</taxon>
        <taxon>Actinomycetota</taxon>
        <taxon>Thermoleophilia</taxon>
        <taxon>Solirubrobacterales</taxon>
        <taxon>Solirubrobacteraceae</taxon>
        <taxon>Solirubrobacter</taxon>
    </lineage>
</organism>
<keyword evidence="1" id="KW-0328">Glycosyltransferase</keyword>
<dbReference type="GO" id="GO:0009103">
    <property type="term" value="P:lipopolysaccharide biosynthetic process"/>
    <property type="evidence" value="ECO:0007669"/>
    <property type="project" value="TreeGrafter"/>
</dbReference>
<evidence type="ECO:0000256" key="1">
    <source>
        <dbReference type="ARBA" id="ARBA00022676"/>
    </source>
</evidence>
<dbReference type="GO" id="GO:0016757">
    <property type="term" value="F:glycosyltransferase activity"/>
    <property type="evidence" value="ECO:0007669"/>
    <property type="project" value="UniProtKB-KW"/>
</dbReference>
<dbReference type="SUPFAM" id="SSF53756">
    <property type="entry name" value="UDP-Glycosyltransferase/glycogen phosphorylase"/>
    <property type="match status" value="1"/>
</dbReference>
<evidence type="ECO:0000259" key="5">
    <source>
        <dbReference type="Pfam" id="PF13439"/>
    </source>
</evidence>
<dbReference type="Proteomes" id="UP001147653">
    <property type="component" value="Unassembled WGS sequence"/>
</dbReference>
<dbReference type="InterPro" id="IPR028098">
    <property type="entry name" value="Glyco_trans_4-like_N"/>
</dbReference>
<accession>A0A9X3NG46</accession>
<dbReference type="PANTHER" id="PTHR46401">
    <property type="entry name" value="GLYCOSYLTRANSFERASE WBBK-RELATED"/>
    <property type="match status" value="1"/>
</dbReference>
<feature type="region of interest" description="Disordered" evidence="3">
    <location>
        <begin position="366"/>
        <end position="416"/>
    </location>
</feature>
<dbReference type="RefSeq" id="WP_270029998.1">
    <property type="nucleotide sequence ID" value="NZ_JAPDDP010000117.1"/>
</dbReference>